<dbReference type="AlphaFoldDB" id="A0A166FDB6"/>
<accession>A0A166FDB6</accession>
<dbReference type="Proteomes" id="UP000076798">
    <property type="component" value="Unassembled WGS sequence"/>
</dbReference>
<dbReference type="GO" id="GO:0042254">
    <property type="term" value="P:ribosome biogenesis"/>
    <property type="evidence" value="ECO:0007669"/>
    <property type="project" value="InterPro"/>
</dbReference>
<dbReference type="STRING" id="1314776.A0A166FDB6"/>
<feature type="domain" description="CCAAT-binding factor" evidence="3">
    <location>
        <begin position="372"/>
        <end position="527"/>
    </location>
</feature>
<proteinExistence type="inferred from homology"/>
<dbReference type="PANTHER" id="PTHR12455">
    <property type="entry name" value="NUCLEOLAR COMPLEX PROTEIN 4"/>
    <property type="match status" value="1"/>
</dbReference>
<protein>
    <submittedName>
        <fullName evidence="4">CBF-domain-containing protein</fullName>
    </submittedName>
</protein>
<dbReference type="Pfam" id="PF03914">
    <property type="entry name" value="CBF"/>
    <property type="match status" value="1"/>
</dbReference>
<dbReference type="PANTHER" id="PTHR12455:SF0">
    <property type="entry name" value="NUCLEOLAR COMPLEX PROTEIN 4 HOMOLOG"/>
    <property type="match status" value="1"/>
</dbReference>
<name>A0A166FDB6_9AGAM</name>
<organism evidence="4 5">
    <name type="scientific">Sistotremastrum suecicum HHB10207 ss-3</name>
    <dbReference type="NCBI Taxonomy" id="1314776"/>
    <lineage>
        <taxon>Eukaryota</taxon>
        <taxon>Fungi</taxon>
        <taxon>Dikarya</taxon>
        <taxon>Basidiomycota</taxon>
        <taxon>Agaricomycotina</taxon>
        <taxon>Agaricomycetes</taxon>
        <taxon>Sistotremastrales</taxon>
        <taxon>Sistotremastraceae</taxon>
        <taxon>Sistotremastrum</taxon>
    </lineage>
</organism>
<evidence type="ECO:0000256" key="2">
    <source>
        <dbReference type="SAM" id="MobiDB-lite"/>
    </source>
</evidence>
<evidence type="ECO:0000259" key="3">
    <source>
        <dbReference type="Pfam" id="PF03914"/>
    </source>
</evidence>
<comment type="similarity">
    <text evidence="1">Belongs to the CBF/MAK21 family.</text>
</comment>
<gene>
    <name evidence="4" type="ORF">SISSUDRAFT_1044049</name>
</gene>
<reference evidence="4 5" key="1">
    <citation type="journal article" date="2016" name="Mol. Biol. Evol.">
        <title>Comparative Genomics of Early-Diverging Mushroom-Forming Fungi Provides Insights into the Origins of Lignocellulose Decay Capabilities.</title>
        <authorList>
            <person name="Nagy L.G."/>
            <person name="Riley R."/>
            <person name="Tritt A."/>
            <person name="Adam C."/>
            <person name="Daum C."/>
            <person name="Floudas D."/>
            <person name="Sun H."/>
            <person name="Yadav J.S."/>
            <person name="Pangilinan J."/>
            <person name="Larsson K.H."/>
            <person name="Matsuura K."/>
            <person name="Barry K."/>
            <person name="Labutti K."/>
            <person name="Kuo R."/>
            <person name="Ohm R.A."/>
            <person name="Bhattacharya S.S."/>
            <person name="Shirouzu T."/>
            <person name="Yoshinaga Y."/>
            <person name="Martin F.M."/>
            <person name="Grigoriev I.V."/>
            <person name="Hibbett D.S."/>
        </authorList>
    </citation>
    <scope>NUCLEOTIDE SEQUENCE [LARGE SCALE GENOMIC DNA]</scope>
    <source>
        <strain evidence="4 5">HHB10207 ss-3</strain>
    </source>
</reference>
<sequence length="605" mass="68072">MSTTSLPARKKRKLSETRASEANEDTIATLEKSLMVSAENTTSVKVELAKLVKATKKATDPEITHKGIYALYRVFVSLASSGRLVGTQKADTEEKKAIRNELLKQLKTYGEFLSSLLKDQEESLHTAALQILMSVLKHLSTAVSKSSGQPQIHMIWWRCIVQGLTVCPLSLRPSSTSSSSNRALISTVRDQFVDTWFSVHDDIRWFFLRDTGNLLKPGATVDPQVPENIFSILEKLNTMPTDASELNEFWIPAFAKAPSDLGLGAEIPDDDEEDDWRKSFDEPDGSEHDDGTGKGNRVYRLSTLQSLHSLTSHRVQFTVCWFALLPHLSGSMHLCLRVLNILHRGIMPHLTRPLRLNDWIGGCVDLGGSIGLLALNSLFTLMQEYNLDYPSFYTKLYAFLDSDVLHLKHRSRFFRLAELFLSSTHLPSTLLASFLKRLSRLSLSAPPAALVVIIPFTYNIMKRHPALMCLVHRRLSINESTGLPENHYVDPFNPDETSPLLTNALDSCLWELVSMKNHYQASVAILARIFEEQFTKPQYALEDFLDHTYGTLFTTEIKKRIKADPALAMEHIKDLFPGKQIAPREGDKETLISATDLVSEIWTFG</sequence>
<feature type="region of interest" description="Disordered" evidence="2">
    <location>
        <begin position="262"/>
        <end position="294"/>
    </location>
</feature>
<feature type="region of interest" description="Disordered" evidence="2">
    <location>
        <begin position="1"/>
        <end position="22"/>
    </location>
</feature>
<keyword evidence="5" id="KW-1185">Reference proteome</keyword>
<feature type="compositionally biased region" description="Basic and acidic residues" evidence="2">
    <location>
        <begin position="275"/>
        <end position="292"/>
    </location>
</feature>
<dbReference type="GO" id="GO:0030692">
    <property type="term" value="C:Noc4p-Nop14p complex"/>
    <property type="evidence" value="ECO:0007669"/>
    <property type="project" value="TreeGrafter"/>
</dbReference>
<dbReference type="GO" id="GO:0032040">
    <property type="term" value="C:small-subunit processome"/>
    <property type="evidence" value="ECO:0007669"/>
    <property type="project" value="TreeGrafter"/>
</dbReference>
<evidence type="ECO:0000256" key="1">
    <source>
        <dbReference type="ARBA" id="ARBA00007797"/>
    </source>
</evidence>
<dbReference type="EMBL" id="KV428031">
    <property type="protein sequence ID" value="KZT40539.1"/>
    <property type="molecule type" value="Genomic_DNA"/>
</dbReference>
<dbReference type="OrthoDB" id="10263185at2759"/>
<evidence type="ECO:0000313" key="4">
    <source>
        <dbReference type="EMBL" id="KZT40539.1"/>
    </source>
</evidence>
<evidence type="ECO:0000313" key="5">
    <source>
        <dbReference type="Proteomes" id="UP000076798"/>
    </source>
</evidence>
<dbReference type="InterPro" id="IPR005612">
    <property type="entry name" value="CCAAT-binding_factor"/>
</dbReference>
<dbReference type="InterPro" id="IPR027193">
    <property type="entry name" value="Noc4"/>
</dbReference>